<dbReference type="AlphaFoldDB" id="A0A4Q9MNU5"/>
<sequence>MHSRTNHTHPRWLLVRPTTAAPDRVYWDSALHIRHPRPRVRHPHLHLFTAFSCATMVTAAMHHCPIQIATIPCHFSGLSVIDVAIPVNAGMPPNVLKYVQAATLLSRHSGPIPIHQRERSRTSFRTAMVKRTDVLDLLLFSRLPCAGEPTYLSTLDTSAYLCIHGLVIARIQSSRSPRLHRQRSFQTRSW</sequence>
<organism evidence="1">
    <name type="scientific">Dichomitus squalens</name>
    <dbReference type="NCBI Taxonomy" id="114155"/>
    <lineage>
        <taxon>Eukaryota</taxon>
        <taxon>Fungi</taxon>
        <taxon>Dikarya</taxon>
        <taxon>Basidiomycota</taxon>
        <taxon>Agaricomycotina</taxon>
        <taxon>Agaricomycetes</taxon>
        <taxon>Polyporales</taxon>
        <taxon>Polyporaceae</taxon>
        <taxon>Dichomitus</taxon>
    </lineage>
</organism>
<dbReference type="Proteomes" id="UP000292957">
    <property type="component" value="Unassembled WGS sequence"/>
</dbReference>
<gene>
    <name evidence="1" type="ORF">BD311DRAFT_758096</name>
</gene>
<dbReference type="EMBL" id="ML143420">
    <property type="protein sequence ID" value="TBU28618.1"/>
    <property type="molecule type" value="Genomic_DNA"/>
</dbReference>
<reference evidence="1" key="1">
    <citation type="submission" date="2019-01" db="EMBL/GenBank/DDBJ databases">
        <title>Draft genome sequences of three monokaryotic isolates of the white-rot basidiomycete fungus Dichomitus squalens.</title>
        <authorList>
            <consortium name="DOE Joint Genome Institute"/>
            <person name="Lopez S.C."/>
            <person name="Andreopoulos B."/>
            <person name="Pangilinan J."/>
            <person name="Lipzen A."/>
            <person name="Riley R."/>
            <person name="Ahrendt S."/>
            <person name="Ng V."/>
            <person name="Barry K."/>
            <person name="Daum C."/>
            <person name="Grigoriev I.V."/>
            <person name="Hilden K.S."/>
            <person name="Makela M.R."/>
            <person name="de Vries R.P."/>
        </authorList>
    </citation>
    <scope>NUCLEOTIDE SEQUENCE [LARGE SCALE GENOMIC DNA]</scope>
    <source>
        <strain evidence="1">OM18370.1</strain>
    </source>
</reference>
<evidence type="ECO:0000313" key="1">
    <source>
        <dbReference type="EMBL" id="TBU28618.1"/>
    </source>
</evidence>
<protein>
    <submittedName>
        <fullName evidence="1">Uncharacterized protein</fullName>
    </submittedName>
</protein>
<proteinExistence type="predicted"/>
<accession>A0A4Q9MNU5</accession>
<name>A0A4Q9MNU5_9APHY</name>